<dbReference type="GO" id="GO:0016567">
    <property type="term" value="P:protein ubiquitination"/>
    <property type="evidence" value="ECO:0007669"/>
    <property type="project" value="TreeGrafter"/>
</dbReference>
<evidence type="ECO:0000256" key="7">
    <source>
        <dbReference type="ARBA" id="ARBA00022771"/>
    </source>
</evidence>
<evidence type="ECO:0000256" key="12">
    <source>
        <dbReference type="PROSITE-ProRule" id="PRU00175"/>
    </source>
</evidence>
<keyword evidence="9" id="KW-0862">Zinc</keyword>
<feature type="domain" description="RING-type" evidence="15">
    <location>
        <begin position="137"/>
        <end position="179"/>
    </location>
</feature>
<evidence type="ECO:0000313" key="16">
    <source>
        <dbReference type="EMBL" id="CEJ54871.1"/>
    </source>
</evidence>
<dbReference type="Gene3D" id="3.30.40.10">
    <property type="entry name" value="Zinc/RING finger domain, C3HC4 (zinc finger)"/>
    <property type="match status" value="1"/>
</dbReference>
<dbReference type="GO" id="GO:0008270">
    <property type="term" value="F:zinc ion binding"/>
    <property type="evidence" value="ECO:0007669"/>
    <property type="project" value="UniProtKB-KW"/>
</dbReference>
<keyword evidence="7 12" id="KW-0863">Zinc-finger</keyword>
<keyword evidence="6" id="KW-0479">Metal-binding</keyword>
<feature type="transmembrane region" description="Helical" evidence="14">
    <location>
        <begin position="40"/>
        <end position="62"/>
    </location>
</feature>
<evidence type="ECO:0000313" key="17">
    <source>
        <dbReference type="Proteomes" id="UP000042958"/>
    </source>
</evidence>
<keyword evidence="8" id="KW-0833">Ubl conjugation pathway</keyword>
<dbReference type="Proteomes" id="UP000042958">
    <property type="component" value="Unassembled WGS sequence"/>
</dbReference>
<dbReference type="SUPFAM" id="SSF57850">
    <property type="entry name" value="RING/U-box"/>
    <property type="match status" value="1"/>
</dbReference>
<proteinExistence type="predicted"/>
<keyword evidence="5 14" id="KW-0812">Transmembrane</keyword>
<evidence type="ECO:0000256" key="2">
    <source>
        <dbReference type="ARBA" id="ARBA00004141"/>
    </source>
</evidence>
<dbReference type="PANTHER" id="PTHR45977">
    <property type="entry name" value="TARGET OF ERK KINASE MPK-1"/>
    <property type="match status" value="1"/>
</dbReference>
<dbReference type="PROSITE" id="PS50089">
    <property type="entry name" value="ZF_RING_2"/>
    <property type="match status" value="1"/>
</dbReference>
<dbReference type="PANTHER" id="PTHR45977:SF4">
    <property type="entry name" value="RING-TYPE DOMAIN-CONTAINING PROTEIN"/>
    <property type="match status" value="1"/>
</dbReference>
<gene>
    <name evidence="16" type="ORF">PMG11_01160</name>
</gene>
<organism evidence="16 17">
    <name type="scientific">Penicillium brasilianum</name>
    <dbReference type="NCBI Taxonomy" id="104259"/>
    <lineage>
        <taxon>Eukaryota</taxon>
        <taxon>Fungi</taxon>
        <taxon>Dikarya</taxon>
        <taxon>Ascomycota</taxon>
        <taxon>Pezizomycotina</taxon>
        <taxon>Eurotiomycetes</taxon>
        <taxon>Eurotiomycetidae</taxon>
        <taxon>Eurotiales</taxon>
        <taxon>Aspergillaceae</taxon>
        <taxon>Penicillium</taxon>
    </lineage>
</organism>
<evidence type="ECO:0000256" key="1">
    <source>
        <dbReference type="ARBA" id="ARBA00000900"/>
    </source>
</evidence>
<accession>A0A0F7TH83</accession>
<dbReference type="Pfam" id="PF13639">
    <property type="entry name" value="zf-RING_2"/>
    <property type="match status" value="1"/>
</dbReference>
<dbReference type="FunFam" id="3.30.40.10:FF:000388">
    <property type="entry name" value="Putative RING zinc finger domain superfamily protein"/>
    <property type="match status" value="1"/>
</dbReference>
<evidence type="ECO:0000256" key="6">
    <source>
        <dbReference type="ARBA" id="ARBA00022723"/>
    </source>
</evidence>
<keyword evidence="11 14" id="KW-0472">Membrane</keyword>
<dbReference type="STRING" id="104259.A0A0F7TH83"/>
<comment type="subcellular location">
    <subcellularLocation>
        <location evidence="2">Membrane</location>
        <topology evidence="2">Multi-pass membrane protein</topology>
    </subcellularLocation>
</comment>
<evidence type="ECO:0000259" key="15">
    <source>
        <dbReference type="PROSITE" id="PS50089"/>
    </source>
</evidence>
<dbReference type="OrthoDB" id="8062037at2759"/>
<evidence type="ECO:0000256" key="9">
    <source>
        <dbReference type="ARBA" id="ARBA00022833"/>
    </source>
</evidence>
<dbReference type="SMART" id="SM00744">
    <property type="entry name" value="RINGv"/>
    <property type="match status" value="1"/>
</dbReference>
<evidence type="ECO:0000256" key="4">
    <source>
        <dbReference type="ARBA" id="ARBA00022679"/>
    </source>
</evidence>
<evidence type="ECO:0000256" key="10">
    <source>
        <dbReference type="ARBA" id="ARBA00022989"/>
    </source>
</evidence>
<evidence type="ECO:0000256" key="11">
    <source>
        <dbReference type="ARBA" id="ARBA00023136"/>
    </source>
</evidence>
<keyword evidence="17" id="KW-1185">Reference proteome</keyword>
<reference evidence="17" key="1">
    <citation type="journal article" date="2015" name="Genome Announc.">
        <title>Draft genome sequence of the fungus Penicillium brasilianum MG11.</title>
        <authorList>
            <person name="Horn F."/>
            <person name="Linde J."/>
            <person name="Mattern D.J."/>
            <person name="Walther G."/>
            <person name="Guthke R."/>
            <person name="Brakhage A.A."/>
            <person name="Valiante V."/>
        </authorList>
    </citation>
    <scope>NUCLEOTIDE SEQUENCE [LARGE SCALE GENOMIC DNA]</scope>
    <source>
        <strain evidence="17">MG11</strain>
    </source>
</reference>
<dbReference type="GO" id="GO:0006511">
    <property type="term" value="P:ubiquitin-dependent protein catabolic process"/>
    <property type="evidence" value="ECO:0007669"/>
    <property type="project" value="TreeGrafter"/>
</dbReference>
<name>A0A0F7TH83_PENBI</name>
<dbReference type="SMART" id="SM00184">
    <property type="entry name" value="RING"/>
    <property type="match status" value="1"/>
</dbReference>
<dbReference type="AlphaFoldDB" id="A0A0F7TH83"/>
<comment type="catalytic activity">
    <reaction evidence="1">
        <text>S-ubiquitinyl-[E2 ubiquitin-conjugating enzyme]-L-cysteine + [acceptor protein]-L-lysine = [E2 ubiquitin-conjugating enzyme]-L-cysteine + N(6)-ubiquitinyl-[acceptor protein]-L-lysine.</text>
        <dbReference type="EC" id="2.3.2.27"/>
    </reaction>
</comment>
<evidence type="ECO:0000256" key="14">
    <source>
        <dbReference type="SAM" id="Phobius"/>
    </source>
</evidence>
<feature type="region of interest" description="Disordered" evidence="13">
    <location>
        <begin position="101"/>
        <end position="128"/>
    </location>
</feature>
<sequence length="237" mass="25815">MFGSTYTLYSSDIIPHTAMLLGRATSTATNGAGLSGAEKVTLYVIAAIAAILIIVGITVAILRTRCHDGPWAAHSSGQPRQRSVTKGLLKTIPLVQYDDSKDGLRHMSNESPDESTQGSQPDREKTTASAESAMSMCAICTDEYVKNQLLRVLPCGHLFHQSCVDEWLVRRSRTCPTCRYELTPPGKIQPSEKAKIADDIEVGLPNVEGQQPHSRLSRYMRTPRSTLRRGSGTTGSL</sequence>
<evidence type="ECO:0000256" key="5">
    <source>
        <dbReference type="ARBA" id="ARBA00022692"/>
    </source>
</evidence>
<dbReference type="GO" id="GO:0016020">
    <property type="term" value="C:membrane"/>
    <property type="evidence" value="ECO:0007669"/>
    <property type="project" value="UniProtKB-SubCell"/>
</dbReference>
<evidence type="ECO:0000256" key="13">
    <source>
        <dbReference type="SAM" id="MobiDB-lite"/>
    </source>
</evidence>
<keyword evidence="4" id="KW-0808">Transferase</keyword>
<keyword evidence="10 14" id="KW-1133">Transmembrane helix</keyword>
<evidence type="ECO:0000256" key="3">
    <source>
        <dbReference type="ARBA" id="ARBA00012483"/>
    </source>
</evidence>
<protein>
    <recommendedName>
        <fullName evidence="3">RING-type E3 ubiquitin transferase</fullName>
        <ecNumber evidence="3">2.3.2.27</ecNumber>
    </recommendedName>
</protein>
<dbReference type="CDD" id="cd16454">
    <property type="entry name" value="RING-H2_PA-TM-RING"/>
    <property type="match status" value="1"/>
</dbReference>
<dbReference type="InterPro" id="IPR001841">
    <property type="entry name" value="Znf_RING"/>
</dbReference>
<dbReference type="InterPro" id="IPR011016">
    <property type="entry name" value="Znf_RING-CH"/>
</dbReference>
<dbReference type="GO" id="GO:0061630">
    <property type="term" value="F:ubiquitin protein ligase activity"/>
    <property type="evidence" value="ECO:0007669"/>
    <property type="project" value="UniProtKB-EC"/>
</dbReference>
<evidence type="ECO:0000256" key="8">
    <source>
        <dbReference type="ARBA" id="ARBA00022786"/>
    </source>
</evidence>
<dbReference type="EC" id="2.3.2.27" evidence="3"/>
<dbReference type="InterPro" id="IPR013083">
    <property type="entry name" value="Znf_RING/FYVE/PHD"/>
</dbReference>
<dbReference type="EMBL" id="CDHK01000001">
    <property type="protein sequence ID" value="CEJ54871.1"/>
    <property type="molecule type" value="Genomic_DNA"/>
</dbReference>